<dbReference type="SMART" id="SM00847">
    <property type="entry name" value="HA2"/>
    <property type="match status" value="1"/>
</dbReference>
<dbReference type="Proteomes" id="UP001178662">
    <property type="component" value="Chromosome"/>
</dbReference>
<dbReference type="InterPro" id="IPR010225">
    <property type="entry name" value="HrpB"/>
</dbReference>
<evidence type="ECO:0000313" key="8">
    <source>
        <dbReference type="Proteomes" id="UP001178662"/>
    </source>
</evidence>
<dbReference type="PROSITE" id="PS51192">
    <property type="entry name" value="HELICASE_ATP_BIND_1"/>
    <property type="match status" value="1"/>
</dbReference>
<evidence type="ECO:0000256" key="2">
    <source>
        <dbReference type="ARBA" id="ARBA00022801"/>
    </source>
</evidence>
<dbReference type="PROSITE" id="PS51194">
    <property type="entry name" value="HELICASE_CTER"/>
    <property type="match status" value="1"/>
</dbReference>
<organism evidence="7 8">
    <name type="scientific">Candidatus Cohnella colombiensis</name>
    <dbReference type="NCBI Taxonomy" id="3121368"/>
    <lineage>
        <taxon>Bacteria</taxon>
        <taxon>Bacillati</taxon>
        <taxon>Bacillota</taxon>
        <taxon>Bacilli</taxon>
        <taxon>Bacillales</taxon>
        <taxon>Paenibacillaceae</taxon>
        <taxon>Cohnella</taxon>
    </lineage>
</organism>
<name>A0AA95EZF9_9BACL</name>
<evidence type="ECO:0000259" key="6">
    <source>
        <dbReference type="PROSITE" id="PS51194"/>
    </source>
</evidence>
<dbReference type="CDD" id="cd18791">
    <property type="entry name" value="SF2_C_RHA"/>
    <property type="match status" value="1"/>
</dbReference>
<keyword evidence="2" id="KW-0378">Hydrolase</keyword>
<dbReference type="PIRSF" id="PIRSF005496">
    <property type="entry name" value="ATP_hel_hrpB"/>
    <property type="match status" value="1"/>
</dbReference>
<keyword evidence="8" id="KW-1185">Reference proteome</keyword>
<dbReference type="Pfam" id="PF08482">
    <property type="entry name" value="HrpB_C"/>
    <property type="match status" value="1"/>
</dbReference>
<feature type="domain" description="Helicase C-terminal" evidence="6">
    <location>
        <begin position="195"/>
        <end position="371"/>
    </location>
</feature>
<dbReference type="SUPFAM" id="SSF52540">
    <property type="entry name" value="P-loop containing nucleoside triphosphate hydrolases"/>
    <property type="match status" value="1"/>
</dbReference>
<dbReference type="Gene3D" id="3.40.50.300">
    <property type="entry name" value="P-loop containing nucleotide triphosphate hydrolases"/>
    <property type="match status" value="2"/>
</dbReference>
<protein>
    <submittedName>
        <fullName evidence="7">ATP-dependent helicase HrpB</fullName>
    </submittedName>
</protein>
<dbReference type="SMART" id="SM00487">
    <property type="entry name" value="DEXDc"/>
    <property type="match status" value="1"/>
</dbReference>
<dbReference type="InterPro" id="IPR007502">
    <property type="entry name" value="Helicase-assoc_dom"/>
</dbReference>
<dbReference type="GO" id="GO:0004386">
    <property type="term" value="F:helicase activity"/>
    <property type="evidence" value="ECO:0007669"/>
    <property type="project" value="UniProtKB-KW"/>
</dbReference>
<dbReference type="Pfam" id="PF00270">
    <property type="entry name" value="DEAD"/>
    <property type="match status" value="1"/>
</dbReference>
<dbReference type="GO" id="GO:0005524">
    <property type="term" value="F:ATP binding"/>
    <property type="evidence" value="ECO:0007669"/>
    <property type="project" value="UniProtKB-KW"/>
</dbReference>
<dbReference type="GO" id="GO:0016787">
    <property type="term" value="F:hydrolase activity"/>
    <property type="evidence" value="ECO:0007669"/>
    <property type="project" value="UniProtKB-KW"/>
</dbReference>
<dbReference type="PANTHER" id="PTHR43519">
    <property type="entry name" value="ATP-DEPENDENT RNA HELICASE HRPB"/>
    <property type="match status" value="1"/>
</dbReference>
<feature type="domain" description="Helicase ATP-binding" evidence="5">
    <location>
        <begin position="13"/>
        <end position="177"/>
    </location>
</feature>
<evidence type="ECO:0000313" key="7">
    <source>
        <dbReference type="EMBL" id="WEK56383.1"/>
    </source>
</evidence>
<keyword evidence="3 7" id="KW-0347">Helicase</keyword>
<dbReference type="FunFam" id="3.40.50.300:FF:002125">
    <property type="entry name" value="ATP-dependent helicase HrpB"/>
    <property type="match status" value="1"/>
</dbReference>
<evidence type="ECO:0000256" key="1">
    <source>
        <dbReference type="ARBA" id="ARBA00022741"/>
    </source>
</evidence>
<dbReference type="AlphaFoldDB" id="A0AA95EZF9"/>
<accession>A0AA95EZF9</accession>
<dbReference type="GO" id="GO:0003676">
    <property type="term" value="F:nucleic acid binding"/>
    <property type="evidence" value="ECO:0007669"/>
    <property type="project" value="InterPro"/>
</dbReference>
<keyword evidence="4" id="KW-0067">ATP-binding</keyword>
<reference evidence="7" key="1">
    <citation type="submission" date="2023-03" db="EMBL/GenBank/DDBJ databases">
        <title>Andean soil-derived lignocellulolytic bacterial consortium as a source of novel taxa and putative plastic-active enzymes.</title>
        <authorList>
            <person name="Diaz-Garcia L."/>
            <person name="Chuvochina M."/>
            <person name="Feuerriegel G."/>
            <person name="Bunk B."/>
            <person name="Sproer C."/>
            <person name="Streit W.R."/>
            <person name="Rodriguez L.M."/>
            <person name="Overmann J."/>
            <person name="Jimenez D.J."/>
        </authorList>
    </citation>
    <scope>NUCLEOTIDE SEQUENCE</scope>
    <source>
        <strain evidence="7">MAG 2441</strain>
    </source>
</reference>
<keyword evidence="1" id="KW-0547">Nucleotide-binding</keyword>
<dbReference type="InterPro" id="IPR027417">
    <property type="entry name" value="P-loop_NTPase"/>
</dbReference>
<dbReference type="Gene3D" id="1.20.120.1080">
    <property type="match status" value="1"/>
</dbReference>
<dbReference type="PANTHER" id="PTHR43519:SF1">
    <property type="entry name" value="ATP-DEPENDENT RNA HELICASE HRPB"/>
    <property type="match status" value="1"/>
</dbReference>
<dbReference type="InterPro" id="IPR049614">
    <property type="entry name" value="HrpB_DEXH"/>
</dbReference>
<dbReference type="InterPro" id="IPR014001">
    <property type="entry name" value="Helicase_ATP-bd"/>
</dbReference>
<proteinExistence type="predicted"/>
<evidence type="ECO:0000259" key="5">
    <source>
        <dbReference type="PROSITE" id="PS51192"/>
    </source>
</evidence>
<dbReference type="SMART" id="SM00490">
    <property type="entry name" value="HELICc"/>
    <property type="match status" value="1"/>
</dbReference>
<evidence type="ECO:0000256" key="4">
    <source>
        <dbReference type="ARBA" id="ARBA00022840"/>
    </source>
</evidence>
<evidence type="ECO:0000256" key="3">
    <source>
        <dbReference type="ARBA" id="ARBA00022806"/>
    </source>
</evidence>
<gene>
    <name evidence="7" type="primary">hrpB</name>
    <name evidence="7" type="ORF">P0Y55_12980</name>
</gene>
<dbReference type="InterPro" id="IPR013689">
    <property type="entry name" value="RNA_helicase_ATP-dep_HrpB_C"/>
</dbReference>
<sequence length="832" mass="92562">MKMPIDAVLPELKHALQQHRNAVLVAAPGAGKTTRIPLALLDEPWLNKKKIIMLEPRRLAARSAAKYMAKTLNEAVGETVGYRVRLETKVGPQTRIEVVTEGVLTRMLQSDPTLEGIGLLIFDEFHERSLQADLGLALSIQAQQLLRDDIKILVMSATLEAEPVAQLLGNATVIVSEGRQYGVDTLYRPRSNNIKIEDAIPSVIVEALNNHEGDLLVFLPGMREIRRVEERLLRVLTSTAPSVRICPLHGSLSMEEQDAALSPVSKDQRKVVLSTSVAETSLTVEGITVVIDSGLSRVSRFSPRTGMSRLETITVSAASAEQRKGRAGRIMPGTCYRLWSEEEHTALSPRTSPEIMETDLAPLLLELSLWGVHAPSELNWLDEPPNAAVQQARELLIQLGAIDSANYSATPHGRDMAVLGIHPRIAHMLLRALPLGSGELACEIAIVLSEGDIVKGVNGNGRAIGADLRLRVEAMRSTSDRVARNRYTEGVRRLMRLLSIDETHTLASTSLQDCGLLLAYAYPDRIARRRDNGKYLLSGGRGATFIGEQLLAQEQWIVVADVDDHGADSRIRLATPINFEQIMLQQTEWISEETHIFWDRESQSVRARVRKKLGAIELGEVPMTRPPADRVLIALLEGVETEGIELLPWTKAARQYQERVMFMCLHESSWPDVADDALLATLGHWLAPYVEGIKSRAELQRVNLKELLESQLSWEQRRQLDQDAPTHWTVPSGSRIPIDYHDKEAPILAVRLQELFGMAETPRIAGGKVALTLHLLSPAQRPVQVTRDLASFWQQTYFEVRKDLKGRYPKHYWPDNPLEAQATRRAKPPGGS</sequence>
<dbReference type="InterPro" id="IPR011545">
    <property type="entry name" value="DEAD/DEAH_box_helicase_dom"/>
</dbReference>
<dbReference type="NCBIfam" id="TIGR01970">
    <property type="entry name" value="DEAH_box_HrpB"/>
    <property type="match status" value="1"/>
</dbReference>
<dbReference type="Pfam" id="PF00271">
    <property type="entry name" value="Helicase_C"/>
    <property type="match status" value="1"/>
</dbReference>
<dbReference type="EMBL" id="CP119317">
    <property type="protein sequence ID" value="WEK56383.1"/>
    <property type="molecule type" value="Genomic_DNA"/>
</dbReference>
<dbReference type="CDD" id="cd17990">
    <property type="entry name" value="DEXHc_HrpB"/>
    <property type="match status" value="1"/>
</dbReference>
<dbReference type="InterPro" id="IPR001650">
    <property type="entry name" value="Helicase_C-like"/>
</dbReference>